<organism evidence="3 4">
    <name type="scientific">Hypsizygus marmoreus</name>
    <name type="common">White beech mushroom</name>
    <name type="synonym">Agaricus marmoreus</name>
    <dbReference type="NCBI Taxonomy" id="39966"/>
    <lineage>
        <taxon>Eukaryota</taxon>
        <taxon>Fungi</taxon>
        <taxon>Dikarya</taxon>
        <taxon>Basidiomycota</taxon>
        <taxon>Agaricomycotina</taxon>
        <taxon>Agaricomycetes</taxon>
        <taxon>Agaricomycetidae</taxon>
        <taxon>Agaricales</taxon>
        <taxon>Tricholomatineae</taxon>
        <taxon>Lyophyllaceae</taxon>
        <taxon>Hypsizygus</taxon>
    </lineage>
</organism>
<dbReference type="InterPro" id="IPR036397">
    <property type="entry name" value="RNaseH_sf"/>
</dbReference>
<keyword evidence="4" id="KW-1185">Reference proteome</keyword>
<dbReference type="STRING" id="39966.A0A369K9P6"/>
<dbReference type="InParanoid" id="A0A369K9P6"/>
<dbReference type="GO" id="GO:0005634">
    <property type="term" value="C:nucleus"/>
    <property type="evidence" value="ECO:0007669"/>
    <property type="project" value="UniProtKB-ARBA"/>
</dbReference>
<evidence type="ECO:0000256" key="1">
    <source>
        <dbReference type="ARBA" id="ARBA00022884"/>
    </source>
</evidence>
<name>A0A369K9P6_HYPMA</name>
<dbReference type="GO" id="GO:0003723">
    <property type="term" value="F:RNA binding"/>
    <property type="evidence" value="ECO:0007669"/>
    <property type="project" value="UniProtKB-KW"/>
</dbReference>
<dbReference type="AlphaFoldDB" id="A0A369K9P6"/>
<gene>
    <name evidence="3" type="ORF">Hypma_005935</name>
</gene>
<protein>
    <recommendedName>
        <fullName evidence="2">Integrase catalytic domain-containing protein</fullName>
    </recommendedName>
</protein>
<sequence length="216" mass="25224">MNEDIKWYLKTCHECQIRSVRKLHIPPTVPYPPSLFRKVHIDTFLMPEACQFRYVVHARCALSAWPEWRMLRSEKAEILALFIFEEILCRWGAIEEIVTDNGKNYIATVEWLAQKYHIHHIRISPYNSQANGIIKRRHFDVRESMIKAADGIPTKWPDTAHSVFWAERVTTQRHTGYSPYYIAHGLEPLFPFDLAEATYLAPTPDDLLSTTDLIIS</sequence>
<dbReference type="GO" id="GO:0015074">
    <property type="term" value="P:DNA integration"/>
    <property type="evidence" value="ECO:0007669"/>
    <property type="project" value="InterPro"/>
</dbReference>
<dbReference type="InterPro" id="IPR001584">
    <property type="entry name" value="Integrase_cat-core"/>
</dbReference>
<comment type="caution">
    <text evidence="3">The sequence shown here is derived from an EMBL/GenBank/DDBJ whole genome shotgun (WGS) entry which is preliminary data.</text>
</comment>
<evidence type="ECO:0000313" key="4">
    <source>
        <dbReference type="Proteomes" id="UP000076154"/>
    </source>
</evidence>
<accession>A0A369K9P6</accession>
<evidence type="ECO:0000313" key="3">
    <source>
        <dbReference type="EMBL" id="RDB30638.1"/>
    </source>
</evidence>
<dbReference type="SUPFAM" id="SSF53098">
    <property type="entry name" value="Ribonuclease H-like"/>
    <property type="match status" value="1"/>
</dbReference>
<dbReference type="PROSITE" id="PS50994">
    <property type="entry name" value="INTEGRASE"/>
    <property type="match status" value="1"/>
</dbReference>
<feature type="domain" description="Integrase catalytic" evidence="2">
    <location>
        <begin position="29"/>
        <end position="199"/>
    </location>
</feature>
<dbReference type="PANTHER" id="PTHR37984">
    <property type="entry name" value="PROTEIN CBG26694"/>
    <property type="match status" value="1"/>
</dbReference>
<dbReference type="InterPro" id="IPR012337">
    <property type="entry name" value="RNaseH-like_sf"/>
</dbReference>
<dbReference type="PANTHER" id="PTHR37984:SF5">
    <property type="entry name" value="PROTEIN NYNRIN-LIKE"/>
    <property type="match status" value="1"/>
</dbReference>
<reference evidence="3" key="1">
    <citation type="submission" date="2018-04" db="EMBL/GenBank/DDBJ databases">
        <title>Whole genome sequencing of Hypsizygus marmoreus.</title>
        <authorList>
            <person name="Choi I.-G."/>
            <person name="Min B."/>
            <person name="Kim J.-G."/>
            <person name="Kim S."/>
            <person name="Oh Y.-L."/>
            <person name="Kong W.-S."/>
            <person name="Park H."/>
            <person name="Jeong J."/>
            <person name="Song E.-S."/>
        </authorList>
    </citation>
    <scope>NUCLEOTIDE SEQUENCE [LARGE SCALE GENOMIC DNA]</scope>
    <source>
        <strain evidence="3">51987-8</strain>
    </source>
</reference>
<dbReference type="InterPro" id="IPR050951">
    <property type="entry name" value="Retrovirus_Pol_polyprotein"/>
</dbReference>
<dbReference type="Gene3D" id="3.30.420.10">
    <property type="entry name" value="Ribonuclease H-like superfamily/Ribonuclease H"/>
    <property type="match status" value="1"/>
</dbReference>
<dbReference type="Proteomes" id="UP000076154">
    <property type="component" value="Unassembled WGS sequence"/>
</dbReference>
<proteinExistence type="predicted"/>
<dbReference type="EMBL" id="LUEZ02000004">
    <property type="protein sequence ID" value="RDB30638.1"/>
    <property type="molecule type" value="Genomic_DNA"/>
</dbReference>
<keyword evidence="1" id="KW-0694">RNA-binding</keyword>
<evidence type="ECO:0000259" key="2">
    <source>
        <dbReference type="PROSITE" id="PS50994"/>
    </source>
</evidence>
<dbReference type="OrthoDB" id="446925at2759"/>